<evidence type="ECO:0000313" key="1">
    <source>
        <dbReference type="EMBL" id="CAF1332294.1"/>
    </source>
</evidence>
<reference evidence="1" key="1">
    <citation type="submission" date="2021-02" db="EMBL/GenBank/DDBJ databases">
        <authorList>
            <person name="Nowell W R."/>
        </authorList>
    </citation>
    <scope>NUCLEOTIDE SEQUENCE</scope>
</reference>
<dbReference type="EMBL" id="CAJNOQ010013978">
    <property type="protein sequence ID" value="CAF1332294.1"/>
    <property type="molecule type" value="Genomic_DNA"/>
</dbReference>
<comment type="caution">
    <text evidence="1">The sequence shown here is derived from an EMBL/GenBank/DDBJ whole genome shotgun (WGS) entry which is preliminary data.</text>
</comment>
<name>A0A815G0D7_9BILA</name>
<protein>
    <submittedName>
        <fullName evidence="1">Uncharacterized protein</fullName>
    </submittedName>
</protein>
<evidence type="ECO:0000313" key="3">
    <source>
        <dbReference type="Proteomes" id="UP000663829"/>
    </source>
</evidence>
<gene>
    <name evidence="1" type="ORF">GPM918_LOCUS30014</name>
    <name evidence="2" type="ORF">SRO942_LOCUS30617</name>
</gene>
<sequence length="42" mass="4027">MHVPCAALQAAAAAMVDVGVDGSHAHHPTGPVAAAAAVVTPR</sequence>
<dbReference type="Proteomes" id="UP000681722">
    <property type="component" value="Unassembled WGS sequence"/>
</dbReference>
<dbReference type="EMBL" id="CAJOBC010054022">
    <property type="protein sequence ID" value="CAF4187024.1"/>
    <property type="molecule type" value="Genomic_DNA"/>
</dbReference>
<keyword evidence="3" id="KW-1185">Reference proteome</keyword>
<organism evidence="1 3">
    <name type="scientific">Didymodactylos carnosus</name>
    <dbReference type="NCBI Taxonomy" id="1234261"/>
    <lineage>
        <taxon>Eukaryota</taxon>
        <taxon>Metazoa</taxon>
        <taxon>Spiralia</taxon>
        <taxon>Gnathifera</taxon>
        <taxon>Rotifera</taxon>
        <taxon>Eurotatoria</taxon>
        <taxon>Bdelloidea</taxon>
        <taxon>Philodinida</taxon>
        <taxon>Philodinidae</taxon>
        <taxon>Didymodactylos</taxon>
    </lineage>
</organism>
<proteinExistence type="predicted"/>
<dbReference type="Proteomes" id="UP000663829">
    <property type="component" value="Unassembled WGS sequence"/>
</dbReference>
<feature type="non-terminal residue" evidence="1">
    <location>
        <position position="42"/>
    </location>
</feature>
<evidence type="ECO:0000313" key="2">
    <source>
        <dbReference type="EMBL" id="CAF4187024.1"/>
    </source>
</evidence>
<dbReference type="AlphaFoldDB" id="A0A815G0D7"/>
<accession>A0A815G0D7</accession>